<evidence type="ECO:0000313" key="1">
    <source>
        <dbReference type="EMBL" id="MCF2946759.1"/>
    </source>
</evidence>
<comment type="caution">
    <text evidence="1">The sequence shown here is derived from an EMBL/GenBank/DDBJ whole genome shotgun (WGS) entry which is preliminary data.</text>
</comment>
<gene>
    <name evidence="1" type="ORF">L0668_01460</name>
</gene>
<evidence type="ECO:0000313" key="2">
    <source>
        <dbReference type="Proteomes" id="UP001521137"/>
    </source>
</evidence>
<sequence length="47" mass="5380">MYRNNIAKYESELLNQDSIVAPDHIDKLSAAIVGFKIELTDWQGDEK</sequence>
<name>A0ABS9D2A6_9ALTE</name>
<dbReference type="RefSeq" id="WP_235310281.1">
    <property type="nucleotide sequence ID" value="NZ_JAKGAS010000001.1"/>
</dbReference>
<reference evidence="1 2" key="1">
    <citation type="submission" date="2022-01" db="EMBL/GenBank/DDBJ databases">
        <title>Paraglaciecola sp. G1-23.</title>
        <authorList>
            <person name="Jin M.S."/>
            <person name="Han D.M."/>
            <person name="Kim H.M."/>
            <person name="Jeon C.O."/>
        </authorList>
    </citation>
    <scope>NUCLEOTIDE SEQUENCE [LARGE SCALE GENOMIC DNA]</scope>
    <source>
        <strain evidence="1 2">G1-23</strain>
    </source>
</reference>
<dbReference type="Proteomes" id="UP001521137">
    <property type="component" value="Unassembled WGS sequence"/>
</dbReference>
<organism evidence="1 2">
    <name type="scientific">Paraglaciecola algarum</name>
    <dbReference type="NCBI Taxonomy" id="3050085"/>
    <lineage>
        <taxon>Bacteria</taxon>
        <taxon>Pseudomonadati</taxon>
        <taxon>Pseudomonadota</taxon>
        <taxon>Gammaproteobacteria</taxon>
        <taxon>Alteromonadales</taxon>
        <taxon>Alteromonadaceae</taxon>
        <taxon>Paraglaciecola</taxon>
    </lineage>
</organism>
<accession>A0ABS9D2A6</accession>
<keyword evidence="2" id="KW-1185">Reference proteome</keyword>
<proteinExistence type="predicted"/>
<protein>
    <submittedName>
        <fullName evidence="1">Uncharacterized protein</fullName>
    </submittedName>
</protein>
<dbReference type="EMBL" id="JAKGAS010000001">
    <property type="protein sequence ID" value="MCF2946759.1"/>
    <property type="molecule type" value="Genomic_DNA"/>
</dbReference>